<dbReference type="Gene3D" id="2.40.160.50">
    <property type="entry name" value="membrane protein fhac: a member of the omp85/tpsb transporter family"/>
    <property type="match status" value="1"/>
</dbReference>
<keyword evidence="6" id="KW-1185">Reference proteome</keyword>
<keyword evidence="2" id="KW-0472">Membrane</keyword>
<evidence type="ECO:0000256" key="2">
    <source>
        <dbReference type="ARBA" id="ARBA00023136"/>
    </source>
</evidence>
<dbReference type="GO" id="GO:0019867">
    <property type="term" value="C:outer membrane"/>
    <property type="evidence" value="ECO:0007669"/>
    <property type="project" value="InterPro"/>
</dbReference>
<dbReference type="Pfam" id="PF01103">
    <property type="entry name" value="Omp85"/>
    <property type="match status" value="1"/>
</dbReference>
<dbReference type="Proteomes" id="UP000244817">
    <property type="component" value="Unassembled WGS sequence"/>
</dbReference>
<dbReference type="RefSeq" id="WP_108640899.1">
    <property type="nucleotide sequence ID" value="NZ_QCYG01000005.1"/>
</dbReference>
<name>A0A2T7FX43_9RHOB</name>
<protein>
    <recommendedName>
        <fullName evidence="4">Bacterial surface antigen (D15) domain-containing protein</fullName>
    </recommendedName>
</protein>
<dbReference type="OrthoDB" id="9769707at2"/>
<comment type="caution">
    <text evidence="5">The sequence shown here is derived from an EMBL/GenBank/DDBJ whole genome shotgun (WGS) entry which is preliminary data.</text>
</comment>
<feature type="signal peptide" evidence="3">
    <location>
        <begin position="1"/>
        <end position="21"/>
    </location>
</feature>
<evidence type="ECO:0000313" key="6">
    <source>
        <dbReference type="Proteomes" id="UP000244817"/>
    </source>
</evidence>
<organism evidence="5 6">
    <name type="scientific">Thalassorhabdomicrobium marinisediminis</name>
    <dbReference type="NCBI Taxonomy" id="2170577"/>
    <lineage>
        <taxon>Bacteria</taxon>
        <taxon>Pseudomonadati</taxon>
        <taxon>Pseudomonadota</taxon>
        <taxon>Alphaproteobacteria</taxon>
        <taxon>Rhodobacterales</taxon>
        <taxon>Paracoccaceae</taxon>
        <taxon>Thalassorhabdomicrobium</taxon>
    </lineage>
</organism>
<feature type="chain" id="PRO_5015704797" description="Bacterial surface antigen (D15) domain-containing protein" evidence="3">
    <location>
        <begin position="22"/>
        <end position="592"/>
    </location>
</feature>
<gene>
    <name evidence="5" type="ORF">DC363_09445</name>
</gene>
<reference evidence="5 6" key="1">
    <citation type="submission" date="2018-04" db="EMBL/GenBank/DDBJ databases">
        <title>Pelagivirga bohaiensis gen. nov., sp. nov., a bacterium isolated from the Bohai Sea.</title>
        <authorList>
            <person name="Ji X."/>
        </authorList>
    </citation>
    <scope>NUCLEOTIDE SEQUENCE [LARGE SCALE GENOMIC DNA]</scope>
    <source>
        <strain evidence="5 6">BH-SD16</strain>
    </source>
</reference>
<keyword evidence="3" id="KW-0732">Signal</keyword>
<evidence type="ECO:0000259" key="4">
    <source>
        <dbReference type="Pfam" id="PF01103"/>
    </source>
</evidence>
<dbReference type="EMBL" id="QCYG01000005">
    <property type="protein sequence ID" value="PVA06741.1"/>
    <property type="molecule type" value="Genomic_DNA"/>
</dbReference>
<feature type="domain" description="Bacterial surface antigen (D15)" evidence="4">
    <location>
        <begin position="296"/>
        <end position="592"/>
    </location>
</feature>
<dbReference type="AlphaFoldDB" id="A0A2T7FX43"/>
<evidence type="ECO:0000256" key="3">
    <source>
        <dbReference type="SAM" id="SignalP"/>
    </source>
</evidence>
<dbReference type="Gene3D" id="3.10.20.310">
    <property type="entry name" value="membrane protein fhac"/>
    <property type="match status" value="1"/>
</dbReference>
<evidence type="ECO:0000256" key="1">
    <source>
        <dbReference type="ARBA" id="ARBA00004370"/>
    </source>
</evidence>
<proteinExistence type="predicted"/>
<evidence type="ECO:0000313" key="5">
    <source>
        <dbReference type="EMBL" id="PVA06741.1"/>
    </source>
</evidence>
<accession>A0A2T7FX43</accession>
<dbReference type="InterPro" id="IPR000184">
    <property type="entry name" value="Bac_surfAg_D15"/>
</dbReference>
<comment type="subcellular location">
    <subcellularLocation>
        <location evidence="1">Membrane</location>
    </subcellularLocation>
</comment>
<sequence length="592" mass="62590">MRKSITAAALGLMVFPLCAAAQDVRLITPDGTEGDLRSALRAASLTLSLEEDGAEAPQDYVAAARADYRRLLTGLYAEGYYGGTISILVDGIEASALDPLAAPASVQNVQLRVDPGPRFTFGRAEIGPLAPGTELPEGFAPGRTARSAVISDAASAAVNGWRNDGRPLAEPGERSITARHTDQKLDATVIIEPGPVLSFGNVTVEGNEAVRSERIRAIAGIDHGIYDPEVIARAEANLRRTQTFASATVIEGETPEGETLPLTIAVVEQPPRRIGFGAEFSSIKGLTLSSFWLHRNLFGGAERFRIEGKVGGLAGGTGGLDYRIAANFLRPATFRQDTDFYVNGMIEQLDEPSFFEREARIEAGIIRRLGDDVELEYGLGLSVGEAEDGNGKRSYQLVYAPIKGTLDRRNDELDATAGYYASLEIRPFLGRDVAGARAVGDGRLYRSFGEDDRVTLAARGQFGAVMGAAADDVPASYLFYSGGGGTVRGQPYQSLGVDLGGGNRIGGKTFVGAQLEARVGVTDKIGVVGFYDTGYVAPGELNFDNGDWHAGAGLGLRYDTGIGPIRLDVGVPTTGSNAGEAVEVYLGIGQAF</sequence>